<evidence type="ECO:0000256" key="3">
    <source>
        <dbReference type="ARBA" id="ARBA00022692"/>
    </source>
</evidence>
<sequence>MAFRALNRLHLNKLALNPTTIVSQPPEDNRHPLKRLFSYAKGQRRRVWMAVGASILNKIFDLAPPALIGAAVDVVVEREDSLIASLGVVDVFDQLIVLAAATVVVWGLESAFQYAHSWLWRNLAQSIQHELRLEAYGHIQELELAYFHEQSSGGLMSILNDDINQLERFLDTGANDLIKVMTTAVVVSIAFFALAPGVAWMAMLPIPFILWGSFKFQKLLAPRYAEVRERVGLLNGQLANNLSGIATIKSFTTEDYEKERIAAESDAYRQANQKAIKLSSAFSPLIRMVIVVGFVATLVYGGHLVLEDALAVGTYSVLVFLTQRLLWPLTRLGQTFDQYQRAMASTNRVMNLLETPIHIDDGDRALAPADVDGALVLDDVTFAYPEREPILEGFDLDIPAGATVGIVGATGSGKTTLINLLLRFYEPQAGRITIDGADISQLQMSDLRGAIGLVSQSVFLFHGTVRENIAYGTFDATDAQVEEAARAAEADEFIRQLPDGYDTVVGERGETLSGGQRQRLSIARALLKDPPILIFDEATSAVDNETEAAIQRSLNKVTEDRTTLIIAHRLSTVRNADFIVVLDDGHIVEQGRHEALVADDGLYARLWRVQTGELEGVGETVLV</sequence>
<evidence type="ECO:0000256" key="2">
    <source>
        <dbReference type="ARBA" id="ARBA00022448"/>
    </source>
</evidence>
<dbReference type="GO" id="GO:0005524">
    <property type="term" value="F:ATP binding"/>
    <property type="evidence" value="ECO:0007669"/>
    <property type="project" value="UniProtKB-KW"/>
</dbReference>
<evidence type="ECO:0000313" key="12">
    <source>
        <dbReference type="Proteomes" id="UP000315995"/>
    </source>
</evidence>
<protein>
    <submittedName>
        <fullName evidence="11">ABC transporter ATP-binding protein</fullName>
    </submittedName>
</protein>
<keyword evidence="2" id="KW-0813">Transport</keyword>
<dbReference type="InterPro" id="IPR027417">
    <property type="entry name" value="P-loop_NTPase"/>
</dbReference>
<evidence type="ECO:0000256" key="7">
    <source>
        <dbReference type="ARBA" id="ARBA00023136"/>
    </source>
</evidence>
<comment type="subcellular location">
    <subcellularLocation>
        <location evidence="1">Cell membrane</location>
        <topology evidence="1">Multi-pass membrane protein</topology>
    </subcellularLocation>
</comment>
<dbReference type="PROSITE" id="PS00211">
    <property type="entry name" value="ABC_TRANSPORTER_1"/>
    <property type="match status" value="1"/>
</dbReference>
<evidence type="ECO:0000313" key="11">
    <source>
        <dbReference type="EMBL" id="QDG50449.1"/>
    </source>
</evidence>
<keyword evidence="5 11" id="KW-0067">ATP-binding</keyword>
<accession>A0A4Y6PQR3</accession>
<proteinExistence type="predicted"/>
<keyword evidence="6 8" id="KW-1133">Transmembrane helix</keyword>
<feature type="domain" description="ABC transporter" evidence="9">
    <location>
        <begin position="375"/>
        <end position="609"/>
    </location>
</feature>
<keyword evidence="7 8" id="KW-0472">Membrane</keyword>
<dbReference type="Gene3D" id="3.40.50.300">
    <property type="entry name" value="P-loop containing nucleotide triphosphate hydrolases"/>
    <property type="match status" value="1"/>
</dbReference>
<dbReference type="Pfam" id="PF00664">
    <property type="entry name" value="ABC_membrane"/>
    <property type="match status" value="1"/>
</dbReference>
<name>A0A4Y6PQR3_PERCE</name>
<dbReference type="RefSeq" id="WP_141196941.1">
    <property type="nucleotide sequence ID" value="NZ_CP041186.1"/>
</dbReference>
<evidence type="ECO:0000256" key="5">
    <source>
        <dbReference type="ARBA" id="ARBA00022840"/>
    </source>
</evidence>
<dbReference type="InterPro" id="IPR039421">
    <property type="entry name" value="Type_1_exporter"/>
</dbReference>
<dbReference type="CDD" id="cd18565">
    <property type="entry name" value="ABC_6TM_exporter_like"/>
    <property type="match status" value="1"/>
</dbReference>
<dbReference type="GO" id="GO:0005886">
    <property type="term" value="C:plasma membrane"/>
    <property type="evidence" value="ECO:0007669"/>
    <property type="project" value="UniProtKB-SubCell"/>
</dbReference>
<keyword evidence="4" id="KW-0547">Nucleotide-binding</keyword>
<dbReference type="InterPro" id="IPR003439">
    <property type="entry name" value="ABC_transporter-like_ATP-bd"/>
</dbReference>
<dbReference type="Proteomes" id="UP000315995">
    <property type="component" value="Chromosome"/>
</dbReference>
<evidence type="ECO:0000259" key="9">
    <source>
        <dbReference type="PROSITE" id="PS50893"/>
    </source>
</evidence>
<dbReference type="InterPro" id="IPR003593">
    <property type="entry name" value="AAA+_ATPase"/>
</dbReference>
<dbReference type="GO" id="GO:0016887">
    <property type="term" value="F:ATP hydrolysis activity"/>
    <property type="evidence" value="ECO:0007669"/>
    <property type="project" value="InterPro"/>
</dbReference>
<dbReference type="OrthoDB" id="9760168at2"/>
<dbReference type="Pfam" id="PF00005">
    <property type="entry name" value="ABC_tran"/>
    <property type="match status" value="1"/>
</dbReference>
<keyword evidence="12" id="KW-1185">Reference proteome</keyword>
<dbReference type="SUPFAM" id="SSF52540">
    <property type="entry name" value="P-loop containing nucleoside triphosphate hydrolases"/>
    <property type="match status" value="1"/>
</dbReference>
<evidence type="ECO:0000256" key="6">
    <source>
        <dbReference type="ARBA" id="ARBA00022989"/>
    </source>
</evidence>
<dbReference type="PROSITE" id="PS50929">
    <property type="entry name" value="ABC_TM1F"/>
    <property type="match status" value="1"/>
</dbReference>
<feature type="transmembrane region" description="Helical" evidence="8">
    <location>
        <begin position="284"/>
        <end position="303"/>
    </location>
</feature>
<dbReference type="PANTHER" id="PTHR43394">
    <property type="entry name" value="ATP-DEPENDENT PERMEASE MDL1, MITOCHONDRIAL"/>
    <property type="match status" value="1"/>
</dbReference>
<dbReference type="PROSITE" id="PS50893">
    <property type="entry name" value="ABC_TRANSPORTER_2"/>
    <property type="match status" value="1"/>
</dbReference>
<evidence type="ECO:0000256" key="8">
    <source>
        <dbReference type="SAM" id="Phobius"/>
    </source>
</evidence>
<feature type="transmembrane region" description="Helical" evidence="8">
    <location>
        <begin position="185"/>
        <end position="211"/>
    </location>
</feature>
<feature type="domain" description="ABC transmembrane type-1" evidence="10">
    <location>
        <begin position="48"/>
        <end position="341"/>
    </location>
</feature>
<dbReference type="Gene3D" id="1.20.1560.10">
    <property type="entry name" value="ABC transporter type 1, transmembrane domain"/>
    <property type="match status" value="1"/>
</dbReference>
<dbReference type="SMART" id="SM00382">
    <property type="entry name" value="AAA"/>
    <property type="match status" value="1"/>
</dbReference>
<keyword evidence="3 8" id="KW-0812">Transmembrane</keyword>
<evidence type="ECO:0000256" key="1">
    <source>
        <dbReference type="ARBA" id="ARBA00004651"/>
    </source>
</evidence>
<dbReference type="PANTHER" id="PTHR43394:SF1">
    <property type="entry name" value="ATP-BINDING CASSETTE SUB-FAMILY B MEMBER 10, MITOCHONDRIAL"/>
    <property type="match status" value="1"/>
</dbReference>
<evidence type="ECO:0000259" key="10">
    <source>
        <dbReference type="PROSITE" id="PS50929"/>
    </source>
</evidence>
<gene>
    <name evidence="11" type="ORF">FIV42_06790</name>
</gene>
<dbReference type="AlphaFoldDB" id="A0A4Y6PQR3"/>
<dbReference type="InterPro" id="IPR017871">
    <property type="entry name" value="ABC_transporter-like_CS"/>
</dbReference>
<dbReference type="SUPFAM" id="SSF90123">
    <property type="entry name" value="ABC transporter transmembrane region"/>
    <property type="match status" value="1"/>
</dbReference>
<evidence type="ECO:0000256" key="4">
    <source>
        <dbReference type="ARBA" id="ARBA00022741"/>
    </source>
</evidence>
<dbReference type="GO" id="GO:0015421">
    <property type="term" value="F:ABC-type oligopeptide transporter activity"/>
    <property type="evidence" value="ECO:0007669"/>
    <property type="project" value="TreeGrafter"/>
</dbReference>
<dbReference type="FunFam" id="3.40.50.300:FF:000287">
    <property type="entry name" value="Multidrug ABC transporter ATP-binding protein"/>
    <property type="match status" value="1"/>
</dbReference>
<dbReference type="EMBL" id="CP041186">
    <property type="protein sequence ID" value="QDG50449.1"/>
    <property type="molecule type" value="Genomic_DNA"/>
</dbReference>
<organism evidence="11 12">
    <name type="scientific">Persicimonas caeni</name>
    <dbReference type="NCBI Taxonomy" id="2292766"/>
    <lineage>
        <taxon>Bacteria</taxon>
        <taxon>Deltaproteobacteria</taxon>
        <taxon>Bradymonadales</taxon>
        <taxon>Bradymonadaceae</taxon>
        <taxon>Persicimonas</taxon>
    </lineage>
</organism>
<dbReference type="InterPro" id="IPR011527">
    <property type="entry name" value="ABC1_TM_dom"/>
</dbReference>
<dbReference type="InterPro" id="IPR036640">
    <property type="entry name" value="ABC1_TM_sf"/>
</dbReference>
<reference evidence="11 12" key="1">
    <citation type="submission" date="2019-06" db="EMBL/GenBank/DDBJ databases">
        <title>Persicimonas caeni gen. nov., sp. nov., a predatory bacterium isolated from solar saltern.</title>
        <authorList>
            <person name="Wang S."/>
        </authorList>
    </citation>
    <scope>NUCLEOTIDE SEQUENCE [LARGE SCALE GENOMIC DNA]</scope>
    <source>
        <strain evidence="11 12">YN101</strain>
    </source>
</reference>
<accession>A0A5B8Y199</accession>